<dbReference type="GO" id="GO:0006355">
    <property type="term" value="P:regulation of DNA-templated transcription"/>
    <property type="evidence" value="ECO:0007669"/>
    <property type="project" value="InterPro"/>
</dbReference>
<dbReference type="SMART" id="SM00448">
    <property type="entry name" value="REC"/>
    <property type="match status" value="1"/>
</dbReference>
<evidence type="ECO:0000256" key="2">
    <source>
        <dbReference type="ARBA" id="ARBA00022553"/>
    </source>
</evidence>
<comment type="subcellular location">
    <subcellularLocation>
        <location evidence="1">Cytoplasm</location>
    </subcellularLocation>
</comment>
<keyword evidence="11" id="KW-1185">Reference proteome</keyword>
<dbReference type="PROSITE" id="PS50043">
    <property type="entry name" value="HTH_LUXR_2"/>
    <property type="match status" value="1"/>
</dbReference>
<dbReference type="AlphaFoldDB" id="A0A6N7QUY5"/>
<evidence type="ECO:0000256" key="1">
    <source>
        <dbReference type="ARBA" id="ARBA00004496"/>
    </source>
</evidence>
<evidence type="ECO:0000313" key="10">
    <source>
        <dbReference type="EMBL" id="MRI65893.1"/>
    </source>
</evidence>
<dbReference type="GO" id="GO:0003677">
    <property type="term" value="F:DNA binding"/>
    <property type="evidence" value="ECO:0007669"/>
    <property type="project" value="UniProtKB-KW"/>
</dbReference>
<dbReference type="Pfam" id="PF00196">
    <property type="entry name" value="GerE"/>
    <property type="match status" value="1"/>
</dbReference>
<dbReference type="Gene3D" id="3.40.50.2300">
    <property type="match status" value="1"/>
</dbReference>
<evidence type="ECO:0000256" key="7">
    <source>
        <dbReference type="PROSITE-ProRule" id="PRU00169"/>
    </source>
</evidence>
<evidence type="ECO:0000256" key="5">
    <source>
        <dbReference type="ARBA" id="ARBA00023125"/>
    </source>
</evidence>
<dbReference type="PANTHER" id="PTHR43214">
    <property type="entry name" value="TWO-COMPONENT RESPONSE REGULATOR"/>
    <property type="match status" value="1"/>
</dbReference>
<reference evidence="10 11" key="1">
    <citation type="submission" date="2019-10" db="EMBL/GenBank/DDBJ databases">
        <title>Gracilibacillus salitolerans sp. nov., a moderate halophile isolated from a saline soil in northwest China.</title>
        <authorList>
            <person name="Gan L."/>
        </authorList>
    </citation>
    <scope>NUCLEOTIDE SEQUENCE [LARGE SCALE GENOMIC DNA]</scope>
    <source>
        <strain evidence="10 11">TP2-8</strain>
    </source>
</reference>
<evidence type="ECO:0000259" key="9">
    <source>
        <dbReference type="PROSITE" id="PS50110"/>
    </source>
</evidence>
<dbReference type="GO" id="GO:0000160">
    <property type="term" value="P:phosphorelay signal transduction system"/>
    <property type="evidence" value="ECO:0007669"/>
    <property type="project" value="UniProtKB-KW"/>
</dbReference>
<dbReference type="Gene3D" id="1.10.10.10">
    <property type="entry name" value="Winged helix-like DNA-binding domain superfamily/Winged helix DNA-binding domain"/>
    <property type="match status" value="1"/>
</dbReference>
<feature type="domain" description="HTH luxR-type" evidence="8">
    <location>
        <begin position="145"/>
        <end position="210"/>
    </location>
</feature>
<organism evidence="10 11">
    <name type="scientific">Gracilibacillus thailandensis</name>
    <dbReference type="NCBI Taxonomy" id="563735"/>
    <lineage>
        <taxon>Bacteria</taxon>
        <taxon>Bacillati</taxon>
        <taxon>Bacillota</taxon>
        <taxon>Bacilli</taxon>
        <taxon>Bacillales</taxon>
        <taxon>Bacillaceae</taxon>
        <taxon>Gracilibacillus</taxon>
    </lineage>
</organism>
<keyword evidence="3" id="KW-0902">Two-component regulatory system</keyword>
<name>A0A6N7QUY5_9BACI</name>
<dbReference type="RefSeq" id="WP_153834668.1">
    <property type="nucleotide sequence ID" value="NZ_JBHUMW010000018.1"/>
</dbReference>
<gene>
    <name evidence="10" type="ORF">GH885_05975</name>
</gene>
<comment type="caution">
    <text evidence="10">The sequence shown here is derived from an EMBL/GenBank/DDBJ whole genome shotgun (WGS) entry which is preliminary data.</text>
</comment>
<dbReference type="InterPro" id="IPR039420">
    <property type="entry name" value="WalR-like"/>
</dbReference>
<dbReference type="InterPro" id="IPR036388">
    <property type="entry name" value="WH-like_DNA-bd_sf"/>
</dbReference>
<keyword evidence="5" id="KW-0238">DNA-binding</keyword>
<dbReference type="CDD" id="cd06170">
    <property type="entry name" value="LuxR_C_like"/>
    <property type="match status" value="1"/>
</dbReference>
<dbReference type="EMBL" id="WJEE01000009">
    <property type="protein sequence ID" value="MRI65893.1"/>
    <property type="molecule type" value="Genomic_DNA"/>
</dbReference>
<accession>A0A6N7QUY5</accession>
<keyword evidence="6" id="KW-0804">Transcription</keyword>
<evidence type="ECO:0000313" key="11">
    <source>
        <dbReference type="Proteomes" id="UP000435187"/>
    </source>
</evidence>
<dbReference type="Pfam" id="PF00072">
    <property type="entry name" value="Response_reg"/>
    <property type="match status" value="1"/>
</dbReference>
<dbReference type="PRINTS" id="PR00038">
    <property type="entry name" value="HTHLUXR"/>
</dbReference>
<evidence type="ECO:0000256" key="3">
    <source>
        <dbReference type="ARBA" id="ARBA00023012"/>
    </source>
</evidence>
<proteinExistence type="predicted"/>
<evidence type="ECO:0000256" key="4">
    <source>
        <dbReference type="ARBA" id="ARBA00023015"/>
    </source>
</evidence>
<dbReference type="InterPro" id="IPR000792">
    <property type="entry name" value="Tscrpt_reg_LuxR_C"/>
</dbReference>
<dbReference type="SUPFAM" id="SSF46894">
    <property type="entry name" value="C-terminal effector domain of the bipartite response regulators"/>
    <property type="match status" value="1"/>
</dbReference>
<dbReference type="InterPro" id="IPR058245">
    <property type="entry name" value="NreC/VraR/RcsB-like_REC"/>
</dbReference>
<dbReference type="PANTHER" id="PTHR43214:SF1">
    <property type="entry name" value="TRANSCRIPTIONAL REGULATORY PROTEIN COMA"/>
    <property type="match status" value="1"/>
</dbReference>
<feature type="domain" description="Response regulatory" evidence="9">
    <location>
        <begin position="3"/>
        <end position="118"/>
    </location>
</feature>
<dbReference type="InterPro" id="IPR016032">
    <property type="entry name" value="Sig_transdc_resp-reg_C-effctor"/>
</dbReference>
<evidence type="ECO:0000256" key="6">
    <source>
        <dbReference type="ARBA" id="ARBA00023163"/>
    </source>
</evidence>
<dbReference type="CDD" id="cd17535">
    <property type="entry name" value="REC_NarL-like"/>
    <property type="match status" value="1"/>
</dbReference>
<dbReference type="SUPFAM" id="SSF52172">
    <property type="entry name" value="CheY-like"/>
    <property type="match status" value="1"/>
</dbReference>
<dbReference type="SMART" id="SM00421">
    <property type="entry name" value="HTH_LUXR"/>
    <property type="match status" value="1"/>
</dbReference>
<dbReference type="InterPro" id="IPR001789">
    <property type="entry name" value="Sig_transdc_resp-reg_receiver"/>
</dbReference>
<dbReference type="InterPro" id="IPR011006">
    <property type="entry name" value="CheY-like_superfamily"/>
</dbReference>
<evidence type="ECO:0000259" key="8">
    <source>
        <dbReference type="PROSITE" id="PS50043"/>
    </source>
</evidence>
<keyword evidence="4" id="KW-0805">Transcription regulation</keyword>
<dbReference type="GO" id="GO:0005737">
    <property type="term" value="C:cytoplasm"/>
    <property type="evidence" value="ECO:0007669"/>
    <property type="project" value="UniProtKB-SubCell"/>
</dbReference>
<dbReference type="Proteomes" id="UP000435187">
    <property type="component" value="Unassembled WGS sequence"/>
</dbReference>
<dbReference type="PROSITE" id="PS00622">
    <property type="entry name" value="HTH_LUXR_1"/>
    <property type="match status" value="1"/>
</dbReference>
<protein>
    <submittedName>
        <fullName evidence="10">Response regulator</fullName>
    </submittedName>
</protein>
<sequence length="216" mass="24210">MISLLLVDDHIVVGEGTKYLLEETGEITVTLCTSGHDVLDLIQHSEFDICMLDLYMPSLNGLDLAKKISEFNKNSRIIIYTGFETTSLFNVFVEAGVSGFISKTATGSQIITLIKSILNGYTILPLELYKQLRRTGTKEELVEDDDPNNIMLSPREEKILIGIAKGLKNREIAEELLLSQRSVEYCLTNIYKKLNATSRADALMKAEKLKIIHVQL</sequence>
<feature type="modified residue" description="4-aspartylphosphate" evidence="7">
    <location>
        <position position="53"/>
    </location>
</feature>
<dbReference type="PROSITE" id="PS50110">
    <property type="entry name" value="RESPONSE_REGULATORY"/>
    <property type="match status" value="1"/>
</dbReference>
<keyword evidence="2 7" id="KW-0597">Phosphoprotein</keyword>